<dbReference type="GO" id="GO:0006303">
    <property type="term" value="P:double-strand break repair via nonhomologous end joining"/>
    <property type="evidence" value="ECO:0007669"/>
    <property type="project" value="InterPro"/>
</dbReference>
<reference evidence="2 3" key="1">
    <citation type="submission" date="2023-11" db="EMBL/GenBank/DDBJ databases">
        <title>Halocaridina rubra genome assembly.</title>
        <authorList>
            <person name="Smith C."/>
        </authorList>
    </citation>
    <scope>NUCLEOTIDE SEQUENCE [LARGE SCALE GENOMIC DNA]</scope>
    <source>
        <strain evidence="2">EP-1</strain>
        <tissue evidence="2">Whole</tissue>
    </source>
</reference>
<dbReference type="SUPFAM" id="SSF48371">
    <property type="entry name" value="ARM repeat"/>
    <property type="match status" value="1"/>
</dbReference>
<keyword evidence="3" id="KW-1185">Reference proteome</keyword>
<dbReference type="Pfam" id="PF19704">
    <property type="entry name" value="DNAPKcs_CC5"/>
    <property type="match status" value="1"/>
</dbReference>
<name>A0AAN8WN34_HALRR</name>
<evidence type="ECO:0000313" key="3">
    <source>
        <dbReference type="Proteomes" id="UP001381693"/>
    </source>
</evidence>
<gene>
    <name evidence="2" type="ORF">SK128_028363</name>
</gene>
<comment type="caution">
    <text evidence="2">The sequence shown here is derived from an EMBL/GenBank/DDBJ whole genome shotgun (WGS) entry which is preliminary data.</text>
</comment>
<proteinExistence type="predicted"/>
<evidence type="ECO:0000259" key="1">
    <source>
        <dbReference type="Pfam" id="PF19704"/>
    </source>
</evidence>
<dbReference type="AlphaFoldDB" id="A0AAN8WN34"/>
<sequence length="215" mass="25122">MASVYSAAAELIGLVLKFLTSQYDDCSELEDIVVKRITDMMYERERQSQALNCVYYIHKHYAPIIRRFINKILNLLPKLYGIYRTRVMECIVSYSASMEDVFIHLKEQNLLETLTRKEPSTQLVGLQLVNSVMLRLQPSELLYFMPGITAFINHQAPRCREQMYDVLFWIYDNYNDSLEGDGSQLEMESRSILLQAVKDQDAILKQKVLNFWLEG</sequence>
<feature type="domain" description="DNA-dependent protein kinase catalytic subunit CC5" evidence="1">
    <location>
        <begin position="2"/>
        <end position="214"/>
    </location>
</feature>
<dbReference type="InterPro" id="IPR016024">
    <property type="entry name" value="ARM-type_fold"/>
</dbReference>
<protein>
    <recommendedName>
        <fullName evidence="1">DNA-dependent protein kinase catalytic subunit CC5 domain-containing protein</fullName>
    </recommendedName>
</protein>
<dbReference type="Proteomes" id="UP001381693">
    <property type="component" value="Unassembled WGS sequence"/>
</dbReference>
<dbReference type="EMBL" id="JAXCGZ010020898">
    <property type="protein sequence ID" value="KAK7063260.1"/>
    <property type="molecule type" value="Genomic_DNA"/>
</dbReference>
<organism evidence="2 3">
    <name type="scientific">Halocaridina rubra</name>
    <name type="common">Hawaiian red shrimp</name>
    <dbReference type="NCBI Taxonomy" id="373956"/>
    <lineage>
        <taxon>Eukaryota</taxon>
        <taxon>Metazoa</taxon>
        <taxon>Ecdysozoa</taxon>
        <taxon>Arthropoda</taxon>
        <taxon>Crustacea</taxon>
        <taxon>Multicrustacea</taxon>
        <taxon>Malacostraca</taxon>
        <taxon>Eumalacostraca</taxon>
        <taxon>Eucarida</taxon>
        <taxon>Decapoda</taxon>
        <taxon>Pleocyemata</taxon>
        <taxon>Caridea</taxon>
        <taxon>Atyoidea</taxon>
        <taxon>Atyidae</taxon>
        <taxon>Halocaridina</taxon>
    </lineage>
</organism>
<accession>A0AAN8WN34</accession>
<dbReference type="InterPro" id="IPR045581">
    <property type="entry name" value="DNAPKcs_CC5"/>
</dbReference>
<evidence type="ECO:0000313" key="2">
    <source>
        <dbReference type="EMBL" id="KAK7063260.1"/>
    </source>
</evidence>